<dbReference type="PANTHER" id="PTHR30221:SF1">
    <property type="entry name" value="SMALL-CONDUCTANCE MECHANOSENSITIVE CHANNEL"/>
    <property type="match status" value="1"/>
</dbReference>
<keyword evidence="6 7" id="KW-0472">Membrane</keyword>
<dbReference type="InterPro" id="IPR006686">
    <property type="entry name" value="MscS_channel_CS"/>
</dbReference>
<accession>A0ABV1CNN5</accession>
<organism evidence="10 11">
    <name type="scientific">Blautia acetigignens</name>
    <dbReference type="NCBI Taxonomy" id="2981783"/>
    <lineage>
        <taxon>Bacteria</taxon>
        <taxon>Bacillati</taxon>
        <taxon>Bacillota</taxon>
        <taxon>Clostridia</taxon>
        <taxon>Lachnospirales</taxon>
        <taxon>Lachnospiraceae</taxon>
        <taxon>Blautia</taxon>
    </lineage>
</organism>
<keyword evidence="11" id="KW-1185">Reference proteome</keyword>
<dbReference type="PROSITE" id="PS01246">
    <property type="entry name" value="UPF0003"/>
    <property type="match status" value="1"/>
</dbReference>
<dbReference type="Gene3D" id="1.10.287.1260">
    <property type="match status" value="1"/>
</dbReference>
<keyword evidence="5 7" id="KW-1133">Transmembrane helix</keyword>
<gene>
    <name evidence="10" type="ORF">AAAX94_13375</name>
</gene>
<keyword evidence="4 7" id="KW-0812">Transmembrane</keyword>
<dbReference type="InterPro" id="IPR010920">
    <property type="entry name" value="LSM_dom_sf"/>
</dbReference>
<dbReference type="InterPro" id="IPR006685">
    <property type="entry name" value="MscS_channel_2nd"/>
</dbReference>
<comment type="caution">
    <text evidence="10">The sequence shown here is derived from an EMBL/GenBank/DDBJ whole genome shotgun (WGS) entry which is preliminary data.</text>
</comment>
<evidence type="ECO:0000256" key="7">
    <source>
        <dbReference type="SAM" id="Phobius"/>
    </source>
</evidence>
<name>A0ABV1CNN5_9FIRM</name>
<comment type="similarity">
    <text evidence="2">Belongs to the MscS (TC 1.A.23) family.</text>
</comment>
<proteinExistence type="inferred from homology"/>
<evidence type="ECO:0000259" key="9">
    <source>
        <dbReference type="Pfam" id="PF21082"/>
    </source>
</evidence>
<dbReference type="SUPFAM" id="SSF82689">
    <property type="entry name" value="Mechanosensitive channel protein MscS (YggB), C-terminal domain"/>
    <property type="match status" value="1"/>
</dbReference>
<feature type="domain" description="Mechanosensitive ion channel MscS C-terminal" evidence="9">
    <location>
        <begin position="205"/>
        <end position="286"/>
    </location>
</feature>
<dbReference type="Proteomes" id="UP001470752">
    <property type="component" value="Unassembled WGS sequence"/>
</dbReference>
<evidence type="ECO:0000256" key="1">
    <source>
        <dbReference type="ARBA" id="ARBA00004651"/>
    </source>
</evidence>
<dbReference type="Pfam" id="PF21082">
    <property type="entry name" value="MS_channel_3rd"/>
    <property type="match status" value="1"/>
</dbReference>
<feature type="domain" description="Mechanosensitive ion channel MscS" evidence="8">
    <location>
        <begin position="130"/>
        <end position="197"/>
    </location>
</feature>
<feature type="transmembrane region" description="Helical" evidence="7">
    <location>
        <begin position="42"/>
        <end position="60"/>
    </location>
</feature>
<dbReference type="InterPro" id="IPR023408">
    <property type="entry name" value="MscS_beta-dom_sf"/>
</dbReference>
<reference evidence="10 11" key="1">
    <citation type="submission" date="2024-04" db="EMBL/GenBank/DDBJ databases">
        <title>Human intestinal bacterial collection.</title>
        <authorList>
            <person name="Pauvert C."/>
            <person name="Hitch T.C.A."/>
            <person name="Clavel T."/>
        </authorList>
    </citation>
    <scope>NUCLEOTIDE SEQUENCE [LARGE SCALE GENOMIC DNA]</scope>
    <source>
        <strain evidence="10 11">CLA-AA-H161</strain>
    </source>
</reference>
<evidence type="ECO:0000256" key="2">
    <source>
        <dbReference type="ARBA" id="ARBA00008017"/>
    </source>
</evidence>
<sequence>MEEQVIENAVQETVQETVDKVNFNMGQLKAYFNGHIPDLIEFGMKVVLSVIAFYAGTKLIKWFLKITKRSMEKAGVDKGVAQFICSFGKFLLYLILIFNIATYFGVKESSVAALLGTAGVTIGLALQGGLENLAGGVMLLLFKPFQVGDYIIQDQSGGTEGTVYKIEMFYTTLTTVDNKHVIIPNGRLSNSTIINVTAQALRKLEIKVGISYDSDIKKAKKLLYHILQEDPGTKSDKEMQVFVDELGDSAVVLGLRVWVPTEKYWNIKWRLNEKIKIAFDANGIGIPYPQMDVHVVEKRTEE</sequence>
<evidence type="ECO:0000313" key="10">
    <source>
        <dbReference type="EMBL" id="MEQ2414005.1"/>
    </source>
</evidence>
<keyword evidence="3" id="KW-1003">Cell membrane</keyword>
<dbReference type="SUPFAM" id="SSF50182">
    <property type="entry name" value="Sm-like ribonucleoproteins"/>
    <property type="match status" value="1"/>
</dbReference>
<comment type="subcellular location">
    <subcellularLocation>
        <location evidence="1">Cell membrane</location>
        <topology evidence="1">Multi-pass membrane protein</topology>
    </subcellularLocation>
</comment>
<dbReference type="EMBL" id="JBBNFW010000181">
    <property type="protein sequence ID" value="MEQ2414005.1"/>
    <property type="molecule type" value="Genomic_DNA"/>
</dbReference>
<evidence type="ECO:0000259" key="8">
    <source>
        <dbReference type="Pfam" id="PF00924"/>
    </source>
</evidence>
<dbReference type="InterPro" id="IPR011014">
    <property type="entry name" value="MscS_channel_TM-2"/>
</dbReference>
<dbReference type="Gene3D" id="3.30.70.100">
    <property type="match status" value="1"/>
</dbReference>
<feature type="transmembrane region" description="Helical" evidence="7">
    <location>
        <begin position="80"/>
        <end position="104"/>
    </location>
</feature>
<dbReference type="SUPFAM" id="SSF82861">
    <property type="entry name" value="Mechanosensitive channel protein MscS (YggB), transmembrane region"/>
    <property type="match status" value="1"/>
</dbReference>
<dbReference type="Pfam" id="PF00924">
    <property type="entry name" value="MS_channel_2nd"/>
    <property type="match status" value="1"/>
</dbReference>
<dbReference type="InterPro" id="IPR011066">
    <property type="entry name" value="MscS_channel_C_sf"/>
</dbReference>
<dbReference type="Gene3D" id="2.30.30.60">
    <property type="match status" value="1"/>
</dbReference>
<evidence type="ECO:0000256" key="6">
    <source>
        <dbReference type="ARBA" id="ARBA00023136"/>
    </source>
</evidence>
<dbReference type="PANTHER" id="PTHR30221">
    <property type="entry name" value="SMALL-CONDUCTANCE MECHANOSENSITIVE CHANNEL"/>
    <property type="match status" value="1"/>
</dbReference>
<evidence type="ECO:0000256" key="3">
    <source>
        <dbReference type="ARBA" id="ARBA00022475"/>
    </source>
</evidence>
<protein>
    <submittedName>
        <fullName evidence="10">Mechanosensitive ion channel domain-containing protein</fullName>
    </submittedName>
</protein>
<dbReference type="InterPro" id="IPR049278">
    <property type="entry name" value="MS_channel_C"/>
</dbReference>
<dbReference type="InterPro" id="IPR045275">
    <property type="entry name" value="MscS_archaea/bacteria_type"/>
</dbReference>
<evidence type="ECO:0000313" key="11">
    <source>
        <dbReference type="Proteomes" id="UP001470752"/>
    </source>
</evidence>
<evidence type="ECO:0000256" key="4">
    <source>
        <dbReference type="ARBA" id="ARBA00022692"/>
    </source>
</evidence>
<evidence type="ECO:0000256" key="5">
    <source>
        <dbReference type="ARBA" id="ARBA00022989"/>
    </source>
</evidence>